<organism evidence="1">
    <name type="scientific">marine metagenome</name>
    <dbReference type="NCBI Taxonomy" id="408172"/>
    <lineage>
        <taxon>unclassified sequences</taxon>
        <taxon>metagenomes</taxon>
        <taxon>ecological metagenomes</taxon>
    </lineage>
</organism>
<evidence type="ECO:0000313" key="1">
    <source>
        <dbReference type="EMBL" id="SVE04648.1"/>
    </source>
</evidence>
<dbReference type="EMBL" id="UINC01190471">
    <property type="protein sequence ID" value="SVE04648.1"/>
    <property type="molecule type" value="Genomic_DNA"/>
</dbReference>
<reference evidence="1" key="1">
    <citation type="submission" date="2018-05" db="EMBL/GenBank/DDBJ databases">
        <authorList>
            <person name="Lanie J.A."/>
            <person name="Ng W.-L."/>
            <person name="Kazmierczak K.M."/>
            <person name="Andrzejewski T.M."/>
            <person name="Davidsen T.M."/>
            <person name="Wayne K.J."/>
            <person name="Tettelin H."/>
            <person name="Glass J.I."/>
            <person name="Rusch D."/>
            <person name="Podicherti R."/>
            <person name="Tsui H.-C.T."/>
            <person name="Winkler M.E."/>
        </authorList>
    </citation>
    <scope>NUCLEOTIDE SEQUENCE</scope>
</reference>
<name>A0A383AC28_9ZZZZ</name>
<accession>A0A383AC28</accession>
<proteinExistence type="predicted"/>
<dbReference type="AlphaFoldDB" id="A0A383AC28"/>
<sequence length="97" mass="11066">MPLRSGDSDFGEPVFEINRFRGGNLSQPDDLGTLSGCCLPTEYGFLRLGTFFNHQFFRPRWHPDDDPGTTLATNPIQLSTWNDLLPTHTQLKVCQRR</sequence>
<gene>
    <name evidence="1" type="ORF">METZ01_LOCUS457502</name>
</gene>
<protein>
    <submittedName>
        <fullName evidence="1">Uncharacterized protein</fullName>
    </submittedName>
</protein>